<dbReference type="Proteomes" id="UP001596174">
    <property type="component" value="Unassembled WGS sequence"/>
</dbReference>
<reference evidence="3" key="1">
    <citation type="journal article" date="2019" name="Int. J. Syst. Evol. Microbiol.">
        <title>The Global Catalogue of Microorganisms (GCM) 10K type strain sequencing project: providing services to taxonomists for standard genome sequencing and annotation.</title>
        <authorList>
            <consortium name="The Broad Institute Genomics Platform"/>
            <consortium name="The Broad Institute Genome Sequencing Center for Infectious Disease"/>
            <person name="Wu L."/>
            <person name="Ma J."/>
        </authorList>
    </citation>
    <scope>NUCLEOTIDE SEQUENCE [LARGE SCALE GENOMIC DNA]</scope>
    <source>
        <strain evidence="3">JCM 4816</strain>
    </source>
</reference>
<dbReference type="InterPro" id="IPR053780">
    <property type="entry name" value="Gp66-like"/>
</dbReference>
<feature type="compositionally biased region" description="Basic and acidic residues" evidence="1">
    <location>
        <begin position="162"/>
        <end position="173"/>
    </location>
</feature>
<accession>A0ABW1G4J1</accession>
<keyword evidence="3" id="KW-1185">Reference proteome</keyword>
<dbReference type="NCBIfam" id="NF045478">
    <property type="entry name" value="XF1762_fam"/>
    <property type="match status" value="1"/>
</dbReference>
<protein>
    <submittedName>
        <fullName evidence="2">XF1762 family protein</fullName>
    </submittedName>
</protein>
<gene>
    <name evidence="2" type="ORF">ACFP3V_20075</name>
</gene>
<evidence type="ECO:0000256" key="1">
    <source>
        <dbReference type="SAM" id="MobiDB-lite"/>
    </source>
</evidence>
<comment type="caution">
    <text evidence="2">The sequence shown here is derived from an EMBL/GenBank/DDBJ whole genome shotgun (WGS) entry which is preliminary data.</text>
</comment>
<feature type="region of interest" description="Disordered" evidence="1">
    <location>
        <begin position="160"/>
        <end position="197"/>
    </location>
</feature>
<dbReference type="RefSeq" id="WP_380585362.1">
    <property type="nucleotide sequence ID" value="NZ_JBHSQJ010000083.1"/>
</dbReference>
<name>A0ABW1G4J1_9ACTN</name>
<evidence type="ECO:0000313" key="2">
    <source>
        <dbReference type="EMBL" id="MFC5909504.1"/>
    </source>
</evidence>
<organism evidence="2 3">
    <name type="scientific">Streptacidiphilus monticola</name>
    <dbReference type="NCBI Taxonomy" id="2161674"/>
    <lineage>
        <taxon>Bacteria</taxon>
        <taxon>Bacillati</taxon>
        <taxon>Actinomycetota</taxon>
        <taxon>Actinomycetes</taxon>
        <taxon>Kitasatosporales</taxon>
        <taxon>Streptomycetaceae</taxon>
        <taxon>Streptacidiphilus</taxon>
    </lineage>
</organism>
<sequence>MTGQLRLHVRPVTFAVACGFVDRVHRHHRRPQGHQYSLGAVTADGTLVGVAIVGRPVARHFDNGLTVEVTRLATDGTANACSLLYAAAWRTARAAGYQRAITYTQDGEPGVSLRAAGWTKVAELPARPGWDAPSRPRTSRGTDNIRRVLWEITTHDAAALPDLRDETRNETRPRTRPPRRCVCGQPINSPPTGRPARYCSPACRQRAYRQRQQANATPPR</sequence>
<evidence type="ECO:0000313" key="3">
    <source>
        <dbReference type="Proteomes" id="UP001596174"/>
    </source>
</evidence>
<proteinExistence type="predicted"/>
<dbReference type="EMBL" id="JBHSQJ010000083">
    <property type="protein sequence ID" value="MFC5909504.1"/>
    <property type="molecule type" value="Genomic_DNA"/>
</dbReference>